<dbReference type="Pfam" id="PF20067">
    <property type="entry name" value="SSL_N"/>
    <property type="match status" value="1"/>
</dbReference>
<keyword evidence="5" id="KW-0456">Lyase</keyword>
<gene>
    <name evidence="5" type="ORF">ASZ90_007949</name>
</gene>
<evidence type="ECO:0000256" key="3">
    <source>
        <dbReference type="ARBA" id="ARBA00023180"/>
    </source>
</evidence>
<comment type="similarity">
    <text evidence="1">Belongs to the strictosidine synthase family.</text>
</comment>
<evidence type="ECO:0000259" key="4">
    <source>
        <dbReference type="Pfam" id="PF03088"/>
    </source>
</evidence>
<dbReference type="AlphaFoldDB" id="A0A0W8FN96"/>
<dbReference type="SUPFAM" id="SSF63829">
    <property type="entry name" value="Calcium-dependent phosphotriesterase"/>
    <property type="match status" value="1"/>
</dbReference>
<evidence type="ECO:0000256" key="2">
    <source>
        <dbReference type="ARBA" id="ARBA00022553"/>
    </source>
</evidence>
<dbReference type="EMBL" id="LNQE01000975">
    <property type="protein sequence ID" value="KUG22315.1"/>
    <property type="molecule type" value="Genomic_DNA"/>
</dbReference>
<dbReference type="GO" id="GO:0016829">
    <property type="term" value="F:lyase activity"/>
    <property type="evidence" value="ECO:0007669"/>
    <property type="project" value="UniProtKB-KW"/>
</dbReference>
<dbReference type="GO" id="GO:0016787">
    <property type="term" value="F:hydrolase activity"/>
    <property type="evidence" value="ECO:0007669"/>
    <property type="project" value="TreeGrafter"/>
</dbReference>
<organism evidence="5">
    <name type="scientific">hydrocarbon metagenome</name>
    <dbReference type="NCBI Taxonomy" id="938273"/>
    <lineage>
        <taxon>unclassified sequences</taxon>
        <taxon>metagenomes</taxon>
        <taxon>ecological metagenomes</taxon>
    </lineage>
</organism>
<dbReference type="InterPro" id="IPR011042">
    <property type="entry name" value="6-blade_b-propeller_TolB-like"/>
</dbReference>
<accession>A0A0W8FN96</accession>
<feature type="domain" description="Strictosidine synthase conserved region" evidence="4">
    <location>
        <begin position="148"/>
        <end position="234"/>
    </location>
</feature>
<dbReference type="PANTHER" id="PTHR10426:SF88">
    <property type="entry name" value="ADIPOCYTE PLASMA MEMBRANE-ASSOCIATED PROTEIN HEMOMUCIN-RELATED"/>
    <property type="match status" value="1"/>
</dbReference>
<reference evidence="5" key="1">
    <citation type="journal article" date="2015" name="Proc. Natl. Acad. Sci. U.S.A.">
        <title>Networks of energetic and metabolic interactions define dynamics in microbial communities.</title>
        <authorList>
            <person name="Embree M."/>
            <person name="Liu J.K."/>
            <person name="Al-Bassam M.M."/>
            <person name="Zengler K."/>
        </authorList>
    </citation>
    <scope>NUCLEOTIDE SEQUENCE</scope>
</reference>
<keyword evidence="3" id="KW-0325">Glycoprotein</keyword>
<name>A0A0W8FN96_9ZZZZ</name>
<dbReference type="Pfam" id="PF03088">
    <property type="entry name" value="Str_synth"/>
    <property type="match status" value="1"/>
</dbReference>
<dbReference type="GO" id="GO:0012505">
    <property type="term" value="C:endomembrane system"/>
    <property type="evidence" value="ECO:0007669"/>
    <property type="project" value="TreeGrafter"/>
</dbReference>
<dbReference type="FunFam" id="2.120.10.30:FF:000066">
    <property type="entry name" value="ABC transporter permease protein"/>
    <property type="match status" value="1"/>
</dbReference>
<evidence type="ECO:0000313" key="5">
    <source>
        <dbReference type="EMBL" id="KUG22315.1"/>
    </source>
</evidence>
<sequence length="355" mass="39138">MFKKIVLAAVGISILLLIIFITLKSPINPVAYNAPSKPAMTGILAPNNLLQKAEILVKGKVESPEEIAVDEKGRLYFGTPDGKISRLLQDGIIETFATTEGRPLGMKFDKKGNLIVADAYKGLLSVDPQGLVKILATSANGIPFKCTDALDVAQNGTVYFTDASDKFPLKDYLLDMLEARPHGRLMRYDPVTGKVTVLISGLHFANGVALSKKEDFVLVNETYTYSIHRYWLAGPKTRTRDLFIENLPGFPDNISSNGRGNFWLALFTIRNDMLDKLHKYPTLKSLLGNLPASLWSKSKKYGFIVALDEQGTITGTLQDPTGKHLYDITSAQEYAGHLYIGSLHADHIGRLKINQ</sequence>
<keyword evidence="2" id="KW-0597">Phosphoprotein</keyword>
<comment type="caution">
    <text evidence="5">The sequence shown here is derived from an EMBL/GenBank/DDBJ whole genome shotgun (WGS) entry which is preliminary data.</text>
</comment>
<dbReference type="EC" id="4.3.3.2" evidence="5"/>
<dbReference type="InterPro" id="IPR018119">
    <property type="entry name" value="Strictosidine_synth_cons-reg"/>
</dbReference>
<protein>
    <submittedName>
        <fullName evidence="5">Strictosidine synthase</fullName>
        <ecNumber evidence="5">4.3.3.2</ecNumber>
    </submittedName>
</protein>
<proteinExistence type="inferred from homology"/>
<dbReference type="Gene3D" id="2.120.10.30">
    <property type="entry name" value="TolB, C-terminal domain"/>
    <property type="match status" value="1"/>
</dbReference>
<dbReference type="PANTHER" id="PTHR10426">
    <property type="entry name" value="STRICTOSIDINE SYNTHASE-RELATED"/>
    <property type="match status" value="1"/>
</dbReference>
<evidence type="ECO:0000256" key="1">
    <source>
        <dbReference type="ARBA" id="ARBA00009191"/>
    </source>
</evidence>